<comment type="caution">
    <text evidence="2">The sequence shown here is derived from an EMBL/GenBank/DDBJ whole genome shotgun (WGS) entry which is preliminary data.</text>
</comment>
<dbReference type="InterPro" id="IPR002477">
    <property type="entry name" value="Peptidoglycan-bd-like"/>
</dbReference>
<protein>
    <submittedName>
        <fullName evidence="2">Peptidoglycan-binding protein</fullName>
    </submittedName>
</protein>
<accession>A0ABV6Z5A0</accession>
<dbReference type="InterPro" id="IPR036365">
    <property type="entry name" value="PGBD-like_sf"/>
</dbReference>
<name>A0ABV6Z5A0_UNCC1</name>
<dbReference type="SUPFAM" id="SSF47090">
    <property type="entry name" value="PGBD-like"/>
    <property type="match status" value="1"/>
</dbReference>
<gene>
    <name evidence="2" type="ORF">ACFL27_25865</name>
</gene>
<reference evidence="2 3" key="1">
    <citation type="submission" date="2024-09" db="EMBL/GenBank/DDBJ databases">
        <title>Laminarin stimulates single cell rates of sulfate reduction while oxygen inhibits transcriptomic activity in coastal marine sediment.</title>
        <authorList>
            <person name="Lindsay M."/>
            <person name="Orcutt B."/>
            <person name="Emerson D."/>
            <person name="Stepanauskas R."/>
            <person name="D'Angelo T."/>
        </authorList>
    </citation>
    <scope>NUCLEOTIDE SEQUENCE [LARGE SCALE GENOMIC DNA]</scope>
    <source>
        <strain evidence="2">SAG AM-311-K15</strain>
    </source>
</reference>
<dbReference type="Proteomes" id="UP001594351">
    <property type="component" value="Unassembled WGS sequence"/>
</dbReference>
<dbReference type="Gene3D" id="1.10.101.10">
    <property type="entry name" value="PGBD-like superfamily/PGBD"/>
    <property type="match status" value="1"/>
</dbReference>
<evidence type="ECO:0000313" key="3">
    <source>
        <dbReference type="Proteomes" id="UP001594351"/>
    </source>
</evidence>
<proteinExistence type="predicted"/>
<organism evidence="2 3">
    <name type="scientific">candidate division CSSED10-310 bacterium</name>
    <dbReference type="NCBI Taxonomy" id="2855610"/>
    <lineage>
        <taxon>Bacteria</taxon>
        <taxon>Bacteria division CSSED10-310</taxon>
    </lineage>
</organism>
<dbReference type="InterPro" id="IPR036366">
    <property type="entry name" value="PGBDSf"/>
</dbReference>
<keyword evidence="3" id="KW-1185">Reference proteome</keyword>
<sequence length="251" mass="28040">MSTGNDIFKIALKHLNEEYEYGVVVPKDDKKYKGPWDCAEFTSWCVFQTSTILYGCLNNSVHPSRANAYTGAWASDAKNLGERVSMDSACLIPGAMLLRCPRRRFRNFLKSIFTGKKYNQEGHIAISDGKGGTVEAHSKNKGVVCDRVKGRRWDFGVLIPGIEYKRNSGIFPDYKLPVVYRLTYPYMHGETVKRMQKKLLKKGFDPKGKDGFYGPNTYKAVCDFQVNSGLVVDGEVGPETAKALGIRLTGA</sequence>
<evidence type="ECO:0000259" key="1">
    <source>
        <dbReference type="Pfam" id="PF01471"/>
    </source>
</evidence>
<dbReference type="Gene3D" id="3.90.1720.10">
    <property type="entry name" value="endopeptidase domain like (from Nostoc punctiforme)"/>
    <property type="match status" value="1"/>
</dbReference>
<feature type="domain" description="Peptidoglycan binding-like" evidence="1">
    <location>
        <begin position="189"/>
        <end position="244"/>
    </location>
</feature>
<evidence type="ECO:0000313" key="2">
    <source>
        <dbReference type="EMBL" id="MFC1853626.1"/>
    </source>
</evidence>
<dbReference type="EMBL" id="JBHPBY010000555">
    <property type="protein sequence ID" value="MFC1853626.1"/>
    <property type="molecule type" value="Genomic_DNA"/>
</dbReference>
<dbReference type="Pfam" id="PF01471">
    <property type="entry name" value="PG_binding_1"/>
    <property type="match status" value="1"/>
</dbReference>